<reference evidence="1" key="1">
    <citation type="submission" date="2020-07" db="EMBL/GenBank/DDBJ databases">
        <title>Multicomponent nature underlies the extraordinary mechanical properties of spider dragline silk.</title>
        <authorList>
            <person name="Kono N."/>
            <person name="Nakamura H."/>
            <person name="Mori M."/>
            <person name="Yoshida Y."/>
            <person name="Ohtoshi R."/>
            <person name="Malay A.D."/>
            <person name="Moran D.A.P."/>
            <person name="Tomita M."/>
            <person name="Numata K."/>
            <person name="Arakawa K."/>
        </authorList>
    </citation>
    <scope>NUCLEOTIDE SEQUENCE</scope>
</reference>
<dbReference type="Proteomes" id="UP000887116">
    <property type="component" value="Unassembled WGS sequence"/>
</dbReference>
<comment type="caution">
    <text evidence="1">The sequence shown here is derived from an EMBL/GenBank/DDBJ whole genome shotgun (WGS) entry which is preliminary data.</text>
</comment>
<dbReference type="OrthoDB" id="6435532at2759"/>
<name>A0A8X6LM76_TRICU</name>
<gene>
    <name evidence="1" type="ORF">TNCT_330891</name>
</gene>
<proteinExistence type="predicted"/>
<organism evidence="1 2">
    <name type="scientific">Trichonephila clavata</name>
    <name type="common">Joro spider</name>
    <name type="synonym">Nephila clavata</name>
    <dbReference type="NCBI Taxonomy" id="2740835"/>
    <lineage>
        <taxon>Eukaryota</taxon>
        <taxon>Metazoa</taxon>
        <taxon>Ecdysozoa</taxon>
        <taxon>Arthropoda</taxon>
        <taxon>Chelicerata</taxon>
        <taxon>Arachnida</taxon>
        <taxon>Araneae</taxon>
        <taxon>Araneomorphae</taxon>
        <taxon>Entelegynae</taxon>
        <taxon>Araneoidea</taxon>
        <taxon>Nephilidae</taxon>
        <taxon>Trichonephila</taxon>
    </lineage>
</organism>
<protein>
    <submittedName>
        <fullName evidence="1">Uncharacterized protein</fullName>
    </submittedName>
</protein>
<sequence>MRMVTSLKVSHAAHTLMYAKSWDCWKMILISTRQWKRRLCLSHQDNSVTSLPFWLPVCGLNKPITLWENHKKDMTDDFLHQERRNNPIENIEYCDALVNNTLLILEDKILYITGHKLALYGLPEPVHDQPELTSIEGN</sequence>
<evidence type="ECO:0000313" key="1">
    <source>
        <dbReference type="EMBL" id="GFR14935.1"/>
    </source>
</evidence>
<dbReference type="AlphaFoldDB" id="A0A8X6LM76"/>
<accession>A0A8X6LM76</accession>
<evidence type="ECO:0000313" key="2">
    <source>
        <dbReference type="Proteomes" id="UP000887116"/>
    </source>
</evidence>
<dbReference type="EMBL" id="BMAO01007282">
    <property type="protein sequence ID" value="GFR14935.1"/>
    <property type="molecule type" value="Genomic_DNA"/>
</dbReference>
<keyword evidence="2" id="KW-1185">Reference proteome</keyword>